<dbReference type="PANTHER" id="PTHR12131">
    <property type="entry name" value="ATP-DEPENDENT RNA AND DNA HELICASE"/>
    <property type="match status" value="1"/>
</dbReference>
<dbReference type="STRING" id="1921764.BSR28_02500"/>
<dbReference type="PROSITE" id="PS51192">
    <property type="entry name" value="HELICASE_ATP_BIND_1"/>
    <property type="match status" value="1"/>
</dbReference>
<dbReference type="SMART" id="SM00490">
    <property type="entry name" value="HELICc"/>
    <property type="match status" value="1"/>
</dbReference>
<evidence type="ECO:0000256" key="4">
    <source>
        <dbReference type="ARBA" id="ARBA00022840"/>
    </source>
</evidence>
<dbReference type="GO" id="GO:0004386">
    <property type="term" value="F:helicase activity"/>
    <property type="evidence" value="ECO:0007669"/>
    <property type="project" value="UniProtKB-KW"/>
</dbReference>
<keyword evidence="8" id="KW-1185">Reference proteome</keyword>
<dbReference type="InterPro" id="IPR050699">
    <property type="entry name" value="RNA-DNA_Helicase"/>
</dbReference>
<keyword evidence="3 7" id="KW-0347">Helicase</keyword>
<evidence type="ECO:0000256" key="2">
    <source>
        <dbReference type="ARBA" id="ARBA00022801"/>
    </source>
</evidence>
<dbReference type="InterPro" id="IPR001650">
    <property type="entry name" value="Helicase_C-like"/>
</dbReference>
<dbReference type="AlphaFoldDB" id="A0A1Q5PMJ1"/>
<dbReference type="InterPro" id="IPR014001">
    <property type="entry name" value="Helicase_ATP-bd"/>
</dbReference>
<dbReference type="GO" id="GO:0016787">
    <property type="term" value="F:hydrolase activity"/>
    <property type="evidence" value="ECO:0007669"/>
    <property type="project" value="UniProtKB-KW"/>
</dbReference>
<evidence type="ECO:0000256" key="3">
    <source>
        <dbReference type="ARBA" id="ARBA00022806"/>
    </source>
</evidence>
<dbReference type="EMBL" id="MQSV01000002">
    <property type="protein sequence ID" value="OKL48778.1"/>
    <property type="molecule type" value="Genomic_DNA"/>
</dbReference>
<dbReference type="Pfam" id="PF00271">
    <property type="entry name" value="Helicase_C"/>
    <property type="match status" value="1"/>
</dbReference>
<gene>
    <name evidence="7" type="ORF">BSR29_02640</name>
</gene>
<dbReference type="PANTHER" id="PTHR12131:SF1">
    <property type="entry name" value="ATP-DEPENDENT RNA HELICASE SUPV3L1, MITOCHONDRIAL-RELATED"/>
    <property type="match status" value="1"/>
</dbReference>
<evidence type="ECO:0000259" key="6">
    <source>
        <dbReference type="PROSITE" id="PS51194"/>
    </source>
</evidence>
<feature type="domain" description="Helicase ATP-binding" evidence="5">
    <location>
        <begin position="48"/>
        <end position="204"/>
    </location>
</feature>
<dbReference type="SUPFAM" id="SSF52540">
    <property type="entry name" value="P-loop containing nucleoside triphosphate hydrolases"/>
    <property type="match status" value="1"/>
</dbReference>
<dbReference type="Pfam" id="PF12029">
    <property type="entry name" value="DUF3516"/>
    <property type="match status" value="1"/>
</dbReference>
<evidence type="ECO:0000256" key="1">
    <source>
        <dbReference type="ARBA" id="ARBA00022741"/>
    </source>
</evidence>
<evidence type="ECO:0000259" key="5">
    <source>
        <dbReference type="PROSITE" id="PS51192"/>
    </source>
</evidence>
<reference evidence="7 8" key="1">
    <citation type="submission" date="2016-11" db="EMBL/GenBank/DDBJ databases">
        <title>Actinomyces gypaetusis sp. nov. isolated from the vulture Gypaetus barbatus in Qinghai Tibet Plateau China.</title>
        <authorList>
            <person name="Meng X."/>
        </authorList>
    </citation>
    <scope>NUCLEOTIDE SEQUENCE [LARGE SCALE GENOMIC DNA]</scope>
    <source>
        <strain evidence="7 8">VUL4_2</strain>
    </source>
</reference>
<dbReference type="InterPro" id="IPR011545">
    <property type="entry name" value="DEAD/DEAH_box_helicase_dom"/>
</dbReference>
<dbReference type="GO" id="GO:0005524">
    <property type="term" value="F:ATP binding"/>
    <property type="evidence" value="ECO:0007669"/>
    <property type="project" value="UniProtKB-KW"/>
</dbReference>
<protein>
    <submittedName>
        <fullName evidence="7">DEAD/DEAH box helicase</fullName>
    </submittedName>
</protein>
<accession>A0A1Q5PMJ1</accession>
<sequence>MSTPELNLILDDLEDRNQLEDADALFSAFSTWAEETGRPLYPHQEEAILAIFAQEHVIVATPTGSGKSMIALAGHFKALAAGERSYYTAPLKALVSEKFFDLVAIFGAQNVGMITGDVSLNPLAPIICCTAEILANQALREAEGLDVGLVVMDEFHFYGDPERGWAWQVPLLTLPQAQQVLMSATLGDVSFFLKDLKERSGREAVLVEAETRPVPLEMEYTLEPTHELLERLIQQGRYPIYLVHFSQRSALASAQALLSANLLSKEHKARIAKAIGDFRFNTKFGRTLSKLLRHGVGLHHAGMLPRYRRLVERLAQAGVLAVVCGTDTLGVGINVPITSVVFTALTKFDGSKERHLSAREFHQVAGRAGRAGFDTIGYVEVQAPEHVIENARALAKAEGDPKKVKKITRKSAPEGRVNWTEATFDRLVAAPPEPLTSNFQITPAMVMNVLSGFGEEAPDRLVRLATENHDPVSPRNLHLRQLGQIYRSLLTAEVLKVAKDGKISINRELPDEFALNAPLSTFVFAALDLLNPEDPTYALDLISLVEATLEDPRLLLVAQQHAERGHAIAAMKAQGMDYDARMEALEEVTWPKPLAELLEPAFTMFAKANPWVAGEELKPKSVVRFMVENAMTYSDLIARFDLGAAEGSVLRYLTDAYRALRQVIPPQAANEEFENIVSWLGNLIRLVDSSLLDEWESFEEAEHDPAEVAELVAKHQNQIGSESTPEAAELPFGADADGRISLSANPYVFRNLVAKDLFKVVELLAADRPENLAKLGFPGWDEDAFDECLDRYWAEYDFLETGTEARSAQYLQIWTEPTDADFAMVPAPFAPAPDLPAPFPTSGAWLVKQTLLDPEGDLDWAIWALVDLAASDEAGQPVIRLLSVSPH</sequence>
<keyword evidence="2" id="KW-0378">Hydrolase</keyword>
<dbReference type="PROSITE" id="PS51194">
    <property type="entry name" value="HELICASE_CTER"/>
    <property type="match status" value="1"/>
</dbReference>
<dbReference type="Pfam" id="PF00270">
    <property type="entry name" value="DEAD"/>
    <property type="match status" value="1"/>
</dbReference>
<comment type="caution">
    <text evidence="7">The sequence shown here is derived from an EMBL/GenBank/DDBJ whole genome shotgun (WGS) entry which is preliminary data.</text>
</comment>
<evidence type="ECO:0000313" key="7">
    <source>
        <dbReference type="EMBL" id="OKL48778.1"/>
    </source>
</evidence>
<name>A0A1Q5PMJ1_9ACTO</name>
<evidence type="ECO:0000313" key="8">
    <source>
        <dbReference type="Proteomes" id="UP000186785"/>
    </source>
</evidence>
<dbReference type="Proteomes" id="UP000186785">
    <property type="component" value="Unassembled WGS sequence"/>
</dbReference>
<dbReference type="RefSeq" id="WP_073708786.1">
    <property type="nucleotide sequence ID" value="NZ_MQSV01000002.1"/>
</dbReference>
<dbReference type="CDD" id="cd17921">
    <property type="entry name" value="DEXHc_Ski2"/>
    <property type="match status" value="1"/>
</dbReference>
<dbReference type="SMART" id="SM00487">
    <property type="entry name" value="DEXDc"/>
    <property type="match status" value="1"/>
</dbReference>
<keyword evidence="4" id="KW-0067">ATP-binding</keyword>
<organism evidence="7 8">
    <name type="scientific">Boudabousia liubingyangii</name>
    <dbReference type="NCBI Taxonomy" id="1921764"/>
    <lineage>
        <taxon>Bacteria</taxon>
        <taxon>Bacillati</taxon>
        <taxon>Actinomycetota</taxon>
        <taxon>Actinomycetes</taxon>
        <taxon>Actinomycetales</taxon>
        <taxon>Actinomycetaceae</taxon>
        <taxon>Boudabousia</taxon>
    </lineage>
</organism>
<dbReference type="InterPro" id="IPR027417">
    <property type="entry name" value="P-loop_NTPase"/>
</dbReference>
<dbReference type="Gene3D" id="3.40.50.300">
    <property type="entry name" value="P-loop containing nucleotide triphosphate hydrolases"/>
    <property type="match status" value="2"/>
</dbReference>
<dbReference type="OrthoDB" id="3229913at2"/>
<dbReference type="InterPro" id="IPR021904">
    <property type="entry name" value="DUF3516"/>
</dbReference>
<feature type="domain" description="Helicase C-terminal" evidence="6">
    <location>
        <begin position="232"/>
        <end position="408"/>
    </location>
</feature>
<proteinExistence type="predicted"/>
<dbReference type="PROSITE" id="PS00018">
    <property type="entry name" value="EF_HAND_1"/>
    <property type="match status" value="1"/>
</dbReference>
<keyword evidence="1" id="KW-0547">Nucleotide-binding</keyword>
<dbReference type="InterPro" id="IPR018247">
    <property type="entry name" value="EF_Hand_1_Ca_BS"/>
</dbReference>
<dbReference type="GO" id="GO:0003676">
    <property type="term" value="F:nucleic acid binding"/>
    <property type="evidence" value="ECO:0007669"/>
    <property type="project" value="InterPro"/>
</dbReference>